<keyword evidence="2" id="KW-1185">Reference proteome</keyword>
<evidence type="ECO:0000313" key="1">
    <source>
        <dbReference type="EMBL" id="MBB3331173.1"/>
    </source>
</evidence>
<dbReference type="AlphaFoldDB" id="A0A7W5K3I4"/>
<organism evidence="1 2">
    <name type="scientific">Halomonas campaniensis</name>
    <dbReference type="NCBI Taxonomy" id="213554"/>
    <lineage>
        <taxon>Bacteria</taxon>
        <taxon>Pseudomonadati</taxon>
        <taxon>Pseudomonadota</taxon>
        <taxon>Gammaproteobacteria</taxon>
        <taxon>Oceanospirillales</taxon>
        <taxon>Halomonadaceae</taxon>
        <taxon>Halomonas</taxon>
    </lineage>
</organism>
<dbReference type="InterPro" id="IPR004449">
    <property type="entry name" value="SixA"/>
</dbReference>
<comment type="caution">
    <text evidence="1">The sequence shown here is derived from an EMBL/GenBank/DDBJ whole genome shotgun (WGS) entry which is preliminary data.</text>
</comment>
<accession>A0A7W5K3I4</accession>
<gene>
    <name evidence="1" type="ORF">BDK63_002055</name>
</gene>
<dbReference type="Gene3D" id="3.40.50.1240">
    <property type="entry name" value="Phosphoglycerate mutase-like"/>
    <property type="match status" value="1"/>
</dbReference>
<dbReference type="SUPFAM" id="SSF53254">
    <property type="entry name" value="Phosphoglycerate mutase-like"/>
    <property type="match status" value="1"/>
</dbReference>
<dbReference type="NCBIfam" id="TIGR00249">
    <property type="entry name" value="sixA"/>
    <property type="match status" value="1"/>
</dbReference>
<dbReference type="InterPro" id="IPR029033">
    <property type="entry name" value="His_PPase_superfam"/>
</dbReference>
<evidence type="ECO:0000313" key="2">
    <source>
        <dbReference type="Proteomes" id="UP000553442"/>
    </source>
</evidence>
<name>A0A7W5K3I4_9GAMM</name>
<proteinExistence type="predicted"/>
<dbReference type="Proteomes" id="UP000553442">
    <property type="component" value="Unassembled WGS sequence"/>
</dbReference>
<protein>
    <submittedName>
        <fullName evidence="1">Phosphohistidine phosphatase</fullName>
        <ecNumber evidence="1">3.1.3.-</ecNumber>
    </submittedName>
</protein>
<sequence length="162" mass="17136">MAERLLVMRHGEAGPGRPDAERELTGRGSVEARRVAAWLAGRSDLAGLRLLSSPYRRASHTAAIIGEALGAAAETLPIITPDDDPAAVADWLLEQPEGRPLMLVSHMPLVGALTGRLVEGRADRGLGFPTAAVAELEADVWAAGCARLVRFTTPSDLTPTVR</sequence>
<dbReference type="GO" id="GO:0101006">
    <property type="term" value="F:protein histidine phosphatase activity"/>
    <property type="evidence" value="ECO:0007669"/>
    <property type="project" value="InterPro"/>
</dbReference>
<dbReference type="EMBL" id="JACHZF010000013">
    <property type="protein sequence ID" value="MBB3331173.1"/>
    <property type="molecule type" value="Genomic_DNA"/>
</dbReference>
<dbReference type="CDD" id="cd07067">
    <property type="entry name" value="HP_PGM_like"/>
    <property type="match status" value="1"/>
</dbReference>
<dbReference type="SMART" id="SM00855">
    <property type="entry name" value="PGAM"/>
    <property type="match status" value="1"/>
</dbReference>
<dbReference type="Pfam" id="PF00300">
    <property type="entry name" value="His_Phos_1"/>
    <property type="match status" value="1"/>
</dbReference>
<keyword evidence="1" id="KW-0378">Hydrolase</keyword>
<dbReference type="InterPro" id="IPR013078">
    <property type="entry name" value="His_Pase_superF_clade-1"/>
</dbReference>
<dbReference type="GO" id="GO:0005737">
    <property type="term" value="C:cytoplasm"/>
    <property type="evidence" value="ECO:0007669"/>
    <property type="project" value="InterPro"/>
</dbReference>
<reference evidence="1 2" key="1">
    <citation type="submission" date="2020-08" db="EMBL/GenBank/DDBJ databases">
        <title>Genomic Encyclopedia of Archaeal and Bacterial Type Strains, Phase II (KMG-II): from individual species to whole genera.</title>
        <authorList>
            <person name="Goeker M."/>
        </authorList>
    </citation>
    <scope>NUCLEOTIDE SEQUENCE [LARGE SCALE GENOMIC DNA]</scope>
    <source>
        <strain evidence="1 2">5AG</strain>
    </source>
</reference>
<dbReference type="EC" id="3.1.3.-" evidence="1"/>
<dbReference type="RefSeq" id="WP_183331546.1">
    <property type="nucleotide sequence ID" value="NZ_JACHZF010000013.1"/>
</dbReference>